<keyword evidence="7" id="KW-1185">Reference proteome</keyword>
<dbReference type="PROSITE" id="PS00211">
    <property type="entry name" value="ABC_TRANSPORTER_1"/>
    <property type="match status" value="1"/>
</dbReference>
<evidence type="ECO:0000256" key="1">
    <source>
        <dbReference type="ARBA" id="ARBA00005417"/>
    </source>
</evidence>
<proteinExistence type="inferred from homology"/>
<dbReference type="InterPro" id="IPR003593">
    <property type="entry name" value="AAA+_ATPase"/>
</dbReference>
<dbReference type="Proteomes" id="UP000597656">
    <property type="component" value="Unassembled WGS sequence"/>
</dbReference>
<feature type="domain" description="ABC transporter" evidence="5">
    <location>
        <begin position="9"/>
        <end position="233"/>
    </location>
</feature>
<evidence type="ECO:0000256" key="4">
    <source>
        <dbReference type="ARBA" id="ARBA00022840"/>
    </source>
</evidence>
<keyword evidence="3" id="KW-0547">Nucleotide-binding</keyword>
<dbReference type="InterPro" id="IPR003439">
    <property type="entry name" value="ABC_transporter-like_ATP-bd"/>
</dbReference>
<accession>A0ABQ2HX06</accession>
<dbReference type="PANTHER" id="PTHR43335:SF4">
    <property type="entry name" value="ABC TRANSPORTER, ATP-BINDING PROTEIN"/>
    <property type="match status" value="1"/>
</dbReference>
<dbReference type="CDD" id="cd03230">
    <property type="entry name" value="ABC_DR_subfamily_A"/>
    <property type="match status" value="1"/>
</dbReference>
<reference evidence="7" key="1">
    <citation type="journal article" date="2019" name="Int. J. Syst. Evol. Microbiol.">
        <title>The Global Catalogue of Microorganisms (GCM) 10K type strain sequencing project: providing services to taxonomists for standard genome sequencing and annotation.</title>
        <authorList>
            <consortium name="The Broad Institute Genomics Platform"/>
            <consortium name="The Broad Institute Genome Sequencing Center for Infectious Disease"/>
            <person name="Wu L."/>
            <person name="Ma J."/>
        </authorList>
    </citation>
    <scope>NUCLEOTIDE SEQUENCE [LARGE SCALE GENOMIC DNA]</scope>
    <source>
        <strain evidence="7">CGMCC 4.7319</strain>
    </source>
</reference>
<keyword evidence="2" id="KW-0813">Transport</keyword>
<evidence type="ECO:0000313" key="7">
    <source>
        <dbReference type="Proteomes" id="UP000597656"/>
    </source>
</evidence>
<evidence type="ECO:0000259" key="5">
    <source>
        <dbReference type="PROSITE" id="PS50893"/>
    </source>
</evidence>
<dbReference type="InterPro" id="IPR027417">
    <property type="entry name" value="P-loop_NTPase"/>
</dbReference>
<dbReference type="RefSeq" id="WP_189155532.1">
    <property type="nucleotide sequence ID" value="NZ_BMNC01000004.1"/>
</dbReference>
<protein>
    <submittedName>
        <fullName evidence="6">ABC transporter ATP-binding protein</fullName>
    </submittedName>
</protein>
<dbReference type="Gene3D" id="3.40.50.300">
    <property type="entry name" value="P-loop containing nucleotide triphosphate hydrolases"/>
    <property type="match status" value="1"/>
</dbReference>
<dbReference type="SMART" id="SM00382">
    <property type="entry name" value="AAA"/>
    <property type="match status" value="1"/>
</dbReference>
<gene>
    <name evidence="6" type="ORF">GCM10011609_32040</name>
</gene>
<comment type="caution">
    <text evidence="6">The sequence shown here is derived from an EMBL/GenBank/DDBJ whole genome shotgun (WGS) entry which is preliminary data.</text>
</comment>
<dbReference type="Pfam" id="PF00005">
    <property type="entry name" value="ABC_tran"/>
    <property type="match status" value="1"/>
</dbReference>
<evidence type="ECO:0000256" key="3">
    <source>
        <dbReference type="ARBA" id="ARBA00022741"/>
    </source>
</evidence>
<dbReference type="EMBL" id="BMNC01000004">
    <property type="protein sequence ID" value="GGM92261.1"/>
    <property type="molecule type" value="Genomic_DNA"/>
</dbReference>
<organism evidence="6 7">
    <name type="scientific">Lentzea pudingi</name>
    <dbReference type="NCBI Taxonomy" id="1789439"/>
    <lineage>
        <taxon>Bacteria</taxon>
        <taxon>Bacillati</taxon>
        <taxon>Actinomycetota</taxon>
        <taxon>Actinomycetes</taxon>
        <taxon>Pseudonocardiales</taxon>
        <taxon>Pseudonocardiaceae</taxon>
        <taxon>Lentzea</taxon>
    </lineage>
</organism>
<dbReference type="PROSITE" id="PS50893">
    <property type="entry name" value="ABC_TRANSPORTER_2"/>
    <property type="match status" value="1"/>
</dbReference>
<sequence length="244" mass="26581">MSQREHPPVLAEELGKRYSRGWALRDCTLEVPAGRIVALVGPNGAGKSTLMGMITGLLRPTTGRISVFGDEPSGGGMHRSVAFLTQAKPLYPQFTVTETLRYGRNANPGWDQAYAEELVEKAQVPFAARVGTLSGGQRTRVALALALGKRPRLLMLDEPLADLDPLARETVLRTLVRECRTQGITVLLSSHVLAELEDVCDHLVLLTEGRVRLAGDVSELLRAYPEHRTLSQLALAHMRMGVAA</sequence>
<dbReference type="SUPFAM" id="SSF52540">
    <property type="entry name" value="P-loop containing nucleoside triphosphate hydrolases"/>
    <property type="match status" value="1"/>
</dbReference>
<dbReference type="InterPro" id="IPR017871">
    <property type="entry name" value="ABC_transporter-like_CS"/>
</dbReference>
<keyword evidence="4 6" id="KW-0067">ATP-binding</keyword>
<name>A0ABQ2HX06_9PSEU</name>
<evidence type="ECO:0000313" key="6">
    <source>
        <dbReference type="EMBL" id="GGM92261.1"/>
    </source>
</evidence>
<dbReference type="PANTHER" id="PTHR43335">
    <property type="entry name" value="ABC TRANSPORTER, ATP-BINDING PROTEIN"/>
    <property type="match status" value="1"/>
</dbReference>
<dbReference type="GO" id="GO:0005524">
    <property type="term" value="F:ATP binding"/>
    <property type="evidence" value="ECO:0007669"/>
    <property type="project" value="UniProtKB-KW"/>
</dbReference>
<comment type="similarity">
    <text evidence="1">Belongs to the ABC transporter superfamily.</text>
</comment>
<evidence type="ECO:0000256" key="2">
    <source>
        <dbReference type="ARBA" id="ARBA00022448"/>
    </source>
</evidence>